<dbReference type="EMBL" id="BNAH01000004">
    <property type="protein sequence ID" value="GHE85176.1"/>
    <property type="molecule type" value="Genomic_DNA"/>
</dbReference>
<keyword evidence="3" id="KW-1185">Reference proteome</keyword>
<evidence type="ECO:0000313" key="3">
    <source>
        <dbReference type="Proteomes" id="UP000626370"/>
    </source>
</evidence>
<feature type="signal peptide" evidence="1">
    <location>
        <begin position="1"/>
        <end position="23"/>
    </location>
</feature>
<proteinExistence type="predicted"/>
<reference evidence="3" key="1">
    <citation type="journal article" date="2019" name="Int. J. Syst. Evol. Microbiol.">
        <title>The Global Catalogue of Microorganisms (GCM) 10K type strain sequencing project: providing services to taxonomists for standard genome sequencing and annotation.</title>
        <authorList>
            <consortium name="The Broad Institute Genomics Platform"/>
            <consortium name="The Broad Institute Genome Sequencing Center for Infectious Disease"/>
            <person name="Wu L."/>
            <person name="Ma J."/>
        </authorList>
    </citation>
    <scope>NUCLEOTIDE SEQUENCE [LARGE SCALE GENOMIC DNA]</scope>
    <source>
        <strain evidence="3">CGMCC 1.15922</strain>
    </source>
</reference>
<comment type="caution">
    <text evidence="2">The sequence shown here is derived from an EMBL/GenBank/DDBJ whole genome shotgun (WGS) entry which is preliminary data.</text>
</comment>
<dbReference type="Proteomes" id="UP000626370">
    <property type="component" value="Unassembled WGS sequence"/>
</dbReference>
<sequence length="91" mass="10043">MKLLNTLLSITISTILFASTASAQTLEIEKAEPINLDKLHATVKVQLQETMAVSSISIVNNELPIITVLKNTDQQEKRKTMTLANISYNAE</sequence>
<protein>
    <submittedName>
        <fullName evidence="2">Uncharacterized protein</fullName>
    </submittedName>
</protein>
<feature type="chain" id="PRO_5045636545" evidence="1">
    <location>
        <begin position="24"/>
        <end position="91"/>
    </location>
</feature>
<accession>A0ABQ3IIY2</accession>
<dbReference type="RefSeq" id="WP_189377415.1">
    <property type="nucleotide sequence ID" value="NZ_BNAH01000004.1"/>
</dbReference>
<evidence type="ECO:0000256" key="1">
    <source>
        <dbReference type="SAM" id="SignalP"/>
    </source>
</evidence>
<organism evidence="2 3">
    <name type="scientific">Thalassotalea profundi</name>
    <dbReference type="NCBI Taxonomy" id="2036687"/>
    <lineage>
        <taxon>Bacteria</taxon>
        <taxon>Pseudomonadati</taxon>
        <taxon>Pseudomonadota</taxon>
        <taxon>Gammaproteobacteria</taxon>
        <taxon>Alteromonadales</taxon>
        <taxon>Colwelliaceae</taxon>
        <taxon>Thalassotalea</taxon>
    </lineage>
</organism>
<name>A0ABQ3IIY2_9GAMM</name>
<gene>
    <name evidence="2" type="ORF">GCM10011501_12670</name>
</gene>
<keyword evidence="1" id="KW-0732">Signal</keyword>
<evidence type="ECO:0000313" key="2">
    <source>
        <dbReference type="EMBL" id="GHE85176.1"/>
    </source>
</evidence>